<comment type="caution">
    <text evidence="2">The sequence shown here is derived from an EMBL/GenBank/DDBJ whole genome shotgun (WGS) entry which is preliminary data.</text>
</comment>
<dbReference type="InterPro" id="IPR008807">
    <property type="entry name" value="ROS_MUCR"/>
</dbReference>
<gene>
    <name evidence="2" type="ORF">J2782_004358</name>
</gene>
<accession>A0ABU1MEX8</accession>
<dbReference type="Gene3D" id="1.10.10.1550">
    <property type="entry name" value="ROS/MUCR transcriptional regulator protein"/>
    <property type="match status" value="1"/>
</dbReference>
<organism evidence="2 3">
    <name type="scientific">Brucella pseudogrignonensis</name>
    <dbReference type="NCBI Taxonomy" id="419475"/>
    <lineage>
        <taxon>Bacteria</taxon>
        <taxon>Pseudomonadati</taxon>
        <taxon>Pseudomonadota</taxon>
        <taxon>Alphaproteobacteria</taxon>
        <taxon>Hyphomicrobiales</taxon>
        <taxon>Brucellaceae</taxon>
        <taxon>Brucella/Ochrobactrum group</taxon>
        <taxon>Brucella</taxon>
    </lineage>
</organism>
<keyword evidence="3" id="KW-1185">Reference proteome</keyword>
<evidence type="ECO:0000313" key="3">
    <source>
        <dbReference type="Proteomes" id="UP001184614"/>
    </source>
</evidence>
<dbReference type="EMBL" id="JAVDQT010000013">
    <property type="protein sequence ID" value="MDR6434605.1"/>
    <property type="molecule type" value="Genomic_DNA"/>
</dbReference>
<proteinExistence type="inferred from homology"/>
<dbReference type="Proteomes" id="UP001184614">
    <property type="component" value="Unassembled WGS sequence"/>
</dbReference>
<dbReference type="Pfam" id="PF05443">
    <property type="entry name" value="ROS_MUCR"/>
    <property type="match status" value="1"/>
</dbReference>
<sequence>MLEETTLQNLDYTRCQLTAQIVAAWTANNSARTEELLETIHIVHKALSELQASGLDMKAEAVAVEAPKPAVAINKSVKDKTITCLFCGKTFKSIRRHLGTAHQITPDEYRNHFSLPHGYPMVALGYSKERSDIALKLGLGRKSS</sequence>
<evidence type="ECO:0000313" key="2">
    <source>
        <dbReference type="EMBL" id="MDR6434605.1"/>
    </source>
</evidence>
<dbReference type="RefSeq" id="WP_310016077.1">
    <property type="nucleotide sequence ID" value="NZ_JAVDQT010000013.1"/>
</dbReference>
<protein>
    <submittedName>
        <fullName evidence="2">Transcriptional regulator</fullName>
    </submittedName>
</protein>
<reference evidence="2 3" key="1">
    <citation type="submission" date="2023-07" db="EMBL/GenBank/DDBJ databases">
        <title>Sorghum-associated microbial communities from plants grown in Nebraska, USA.</title>
        <authorList>
            <person name="Schachtman D."/>
        </authorList>
    </citation>
    <scope>NUCLEOTIDE SEQUENCE [LARGE SCALE GENOMIC DNA]</scope>
    <source>
        <strain evidence="2 3">DS1730</strain>
    </source>
</reference>
<evidence type="ECO:0000256" key="1">
    <source>
        <dbReference type="ARBA" id="ARBA00007031"/>
    </source>
</evidence>
<dbReference type="InterPro" id="IPR041920">
    <property type="entry name" value="ROS/MUCR_sf"/>
</dbReference>
<comment type="similarity">
    <text evidence="1">Belongs to the ros/MucR family.</text>
</comment>
<name>A0ABU1MEX8_9HYPH</name>